<name>A0A1L0BQ14_9ASCO</name>
<evidence type="ECO:0000313" key="2">
    <source>
        <dbReference type="Proteomes" id="UP000182334"/>
    </source>
</evidence>
<dbReference type="OrthoDB" id="3431997at2759"/>
<keyword evidence="2" id="KW-1185">Reference proteome</keyword>
<proteinExistence type="predicted"/>
<sequence length="176" mass="20417">MVKVEKAQYGQFEVTLPILPKRKKSVERINWESKQFKSDIYWFELELHTHTERFEWRKCAPQMVGGLDLDFVSSGWILVRAPKSKEKNSNTLKNLREMGRDSDGAQIVAMWGAKRVYSKLIHFEILGPGRNFGQEFLLIALASALKLQLNILRAEEVLEAARMRQQQLASNRSLRL</sequence>
<dbReference type="Proteomes" id="UP000182334">
    <property type="component" value="Chromosome III"/>
</dbReference>
<dbReference type="AlphaFoldDB" id="A0A1L0BQ14"/>
<gene>
    <name evidence="1" type="ORF">SAMEA4029010_CIC11G00000000643</name>
</gene>
<evidence type="ECO:0000313" key="1">
    <source>
        <dbReference type="EMBL" id="SGZ52290.1"/>
    </source>
</evidence>
<protein>
    <submittedName>
        <fullName evidence="1">CIC11C00000000643</fullName>
    </submittedName>
</protein>
<accession>A0A1L0BQ14</accession>
<dbReference type="EMBL" id="LT635758">
    <property type="protein sequence ID" value="SGZ52290.1"/>
    <property type="molecule type" value="Genomic_DNA"/>
</dbReference>
<reference evidence="1 2" key="1">
    <citation type="submission" date="2016-10" db="EMBL/GenBank/DDBJ databases">
        <authorList>
            <person name="de Groot N.N."/>
        </authorList>
    </citation>
    <scope>NUCLEOTIDE SEQUENCE [LARGE SCALE GENOMIC DNA]</scope>
    <source>
        <strain evidence="1 2">CBS 141442</strain>
    </source>
</reference>
<organism evidence="1 2">
    <name type="scientific">Sungouiella intermedia</name>
    <dbReference type="NCBI Taxonomy" id="45354"/>
    <lineage>
        <taxon>Eukaryota</taxon>
        <taxon>Fungi</taxon>
        <taxon>Dikarya</taxon>
        <taxon>Ascomycota</taxon>
        <taxon>Saccharomycotina</taxon>
        <taxon>Pichiomycetes</taxon>
        <taxon>Metschnikowiaceae</taxon>
        <taxon>Sungouiella</taxon>
    </lineage>
</organism>